<evidence type="ECO:0000259" key="10">
    <source>
        <dbReference type="Pfam" id="PF04696"/>
    </source>
</evidence>
<evidence type="ECO:0000313" key="11">
    <source>
        <dbReference type="EMBL" id="KAG6789086.1"/>
    </source>
</evidence>
<evidence type="ECO:0000256" key="7">
    <source>
        <dbReference type="ARBA" id="ARBA00023242"/>
    </source>
</evidence>
<evidence type="ECO:0000256" key="1">
    <source>
        <dbReference type="ARBA" id="ARBA00004123"/>
    </source>
</evidence>
<sequence length="461" mass="52895">MGSSSAVEKTEEELQREIDELHRQQRQISERLRDPRGLRRGGFSSAAAAAPRNFASNGARHRGFVRPADRNEAEDQPPAKRRLLSAVVKVDAKPYTLPMYIFGHVLGFYHVETFVELNLTCNPGLKVEEDGEIIEGPAIAEDVKKQQLAEEGNVDPAKGTLADGKPTMLRQSGWSRRDVNQRAVKRVVETPVIEPVPRVLPKNQDPSLVSRNKRMLGQLLGTLEKFRKEDMKISGTEAFIQRSNALQRAEQKAREESERLRQQEREQIAEQRKKDLTLRARIAAKAEEKKLELLFLRWSEHHNKLSNFIRTKAEPPIYYLYKKPLEKDATLLDQQREQAFLEWKAARREELSEYQKQIGDQHLGYVEKELERWQNARKARRANNDANLQETMDKELDTHRLEHGPKTRKIPGGSNNEDEDDVEDINVGEDDLMDDVLVVDDNSRRVDEVAQPEPNDTSPPS</sequence>
<evidence type="ECO:0000256" key="9">
    <source>
        <dbReference type="SAM" id="MobiDB-lite"/>
    </source>
</evidence>
<gene>
    <name evidence="11" type="ORF">POTOM_005170</name>
</gene>
<feature type="region of interest" description="Disordered" evidence="9">
    <location>
        <begin position="395"/>
        <end position="461"/>
    </location>
</feature>
<dbReference type="GO" id="GO:0071013">
    <property type="term" value="C:catalytic step 2 spliceosome"/>
    <property type="evidence" value="ECO:0007669"/>
    <property type="project" value="TreeGrafter"/>
</dbReference>
<dbReference type="OrthoDB" id="849689at2759"/>
<evidence type="ECO:0000256" key="5">
    <source>
        <dbReference type="ARBA" id="ARBA00023163"/>
    </source>
</evidence>
<keyword evidence="3" id="KW-0507">mRNA processing</keyword>
<dbReference type="PANTHER" id="PTHR12707:SF0">
    <property type="entry name" value="PININ"/>
    <property type="match status" value="1"/>
</dbReference>
<feature type="region of interest" description="Disordered" evidence="9">
    <location>
        <begin position="1"/>
        <end position="78"/>
    </location>
</feature>
<evidence type="ECO:0000256" key="3">
    <source>
        <dbReference type="ARBA" id="ARBA00022664"/>
    </source>
</evidence>
<name>A0A8X8ALM9_POPTO</name>
<feature type="region of interest" description="Disordered" evidence="9">
    <location>
        <begin position="155"/>
        <end position="175"/>
    </location>
</feature>
<keyword evidence="12" id="KW-1185">Reference proteome</keyword>
<feature type="compositionally biased region" description="Basic and acidic residues" evidence="9">
    <location>
        <begin position="395"/>
        <end position="405"/>
    </location>
</feature>
<evidence type="ECO:0000256" key="4">
    <source>
        <dbReference type="ARBA" id="ARBA00023015"/>
    </source>
</evidence>
<dbReference type="PANTHER" id="PTHR12707">
    <property type="entry name" value="PINN"/>
    <property type="match status" value="1"/>
</dbReference>
<feature type="domain" description="Pinin/SDK/MemA protein" evidence="10">
    <location>
        <begin position="210"/>
        <end position="337"/>
    </location>
</feature>
<comment type="similarity">
    <text evidence="2">Belongs to the pinin family.</text>
</comment>
<keyword evidence="7" id="KW-0539">Nucleus</keyword>
<dbReference type="AlphaFoldDB" id="A0A8X8ALM9"/>
<evidence type="ECO:0000313" key="12">
    <source>
        <dbReference type="Proteomes" id="UP000886885"/>
    </source>
</evidence>
<reference evidence="11" key="1">
    <citation type="journal article" date="2020" name="bioRxiv">
        <title>Hybrid origin of Populus tomentosa Carr. identified through genome sequencing and phylogenomic analysis.</title>
        <authorList>
            <person name="An X."/>
            <person name="Gao K."/>
            <person name="Chen Z."/>
            <person name="Li J."/>
            <person name="Yang X."/>
            <person name="Yang X."/>
            <person name="Zhou J."/>
            <person name="Guo T."/>
            <person name="Zhao T."/>
            <person name="Huang S."/>
            <person name="Miao D."/>
            <person name="Khan W.U."/>
            <person name="Rao P."/>
            <person name="Ye M."/>
            <person name="Lei B."/>
            <person name="Liao W."/>
            <person name="Wang J."/>
            <person name="Ji L."/>
            <person name="Li Y."/>
            <person name="Guo B."/>
            <person name="Mustafa N.S."/>
            <person name="Li S."/>
            <person name="Yun Q."/>
            <person name="Keller S.R."/>
            <person name="Mao J."/>
            <person name="Zhang R."/>
            <person name="Strauss S.H."/>
        </authorList>
    </citation>
    <scope>NUCLEOTIDE SEQUENCE</scope>
    <source>
        <strain evidence="11">GM15</strain>
        <tissue evidence="11">Leaf</tissue>
    </source>
</reference>
<dbReference type="EMBL" id="JAAWWB010000002">
    <property type="protein sequence ID" value="KAG6789086.1"/>
    <property type="molecule type" value="Genomic_DNA"/>
</dbReference>
<comment type="subcellular location">
    <subcellularLocation>
        <location evidence="1">Nucleus</location>
    </subcellularLocation>
</comment>
<proteinExistence type="inferred from homology"/>
<dbReference type="InterPro" id="IPR039853">
    <property type="entry name" value="Pinin"/>
</dbReference>
<dbReference type="Proteomes" id="UP000886885">
    <property type="component" value="Chromosome 1D"/>
</dbReference>
<comment type="caution">
    <text evidence="11">The sequence shown here is derived from an EMBL/GenBank/DDBJ whole genome shotgun (WGS) entry which is preliminary data.</text>
</comment>
<protein>
    <recommendedName>
        <fullName evidence="10">Pinin/SDK/MemA protein domain-containing protein</fullName>
    </recommendedName>
</protein>
<evidence type="ECO:0000256" key="2">
    <source>
        <dbReference type="ARBA" id="ARBA00010386"/>
    </source>
</evidence>
<dbReference type="InterPro" id="IPR006786">
    <property type="entry name" value="Pinin_SDK_MemA"/>
</dbReference>
<feature type="coiled-coil region" evidence="8">
    <location>
        <begin position="243"/>
        <end position="274"/>
    </location>
</feature>
<keyword evidence="5" id="KW-0804">Transcription</keyword>
<evidence type="ECO:0000256" key="6">
    <source>
        <dbReference type="ARBA" id="ARBA00023187"/>
    </source>
</evidence>
<feature type="compositionally biased region" description="Acidic residues" evidence="9">
    <location>
        <begin position="416"/>
        <end position="438"/>
    </location>
</feature>
<organism evidence="11 12">
    <name type="scientific">Populus tomentosa</name>
    <name type="common">Chinese white poplar</name>
    <dbReference type="NCBI Taxonomy" id="118781"/>
    <lineage>
        <taxon>Eukaryota</taxon>
        <taxon>Viridiplantae</taxon>
        <taxon>Streptophyta</taxon>
        <taxon>Embryophyta</taxon>
        <taxon>Tracheophyta</taxon>
        <taxon>Spermatophyta</taxon>
        <taxon>Magnoliopsida</taxon>
        <taxon>eudicotyledons</taxon>
        <taxon>Gunneridae</taxon>
        <taxon>Pentapetalae</taxon>
        <taxon>rosids</taxon>
        <taxon>fabids</taxon>
        <taxon>Malpighiales</taxon>
        <taxon>Salicaceae</taxon>
        <taxon>Saliceae</taxon>
        <taxon>Populus</taxon>
    </lineage>
</organism>
<feature type="compositionally biased region" description="Low complexity" evidence="9">
    <location>
        <begin position="41"/>
        <end position="58"/>
    </location>
</feature>
<dbReference type="GO" id="GO:0006397">
    <property type="term" value="P:mRNA processing"/>
    <property type="evidence" value="ECO:0007669"/>
    <property type="project" value="UniProtKB-KW"/>
</dbReference>
<keyword evidence="4" id="KW-0805">Transcription regulation</keyword>
<keyword evidence="8" id="KW-0175">Coiled coil</keyword>
<evidence type="ECO:0000256" key="8">
    <source>
        <dbReference type="SAM" id="Coils"/>
    </source>
</evidence>
<accession>A0A8X8ALM9</accession>
<dbReference type="GO" id="GO:0008380">
    <property type="term" value="P:RNA splicing"/>
    <property type="evidence" value="ECO:0007669"/>
    <property type="project" value="UniProtKB-KW"/>
</dbReference>
<feature type="compositionally biased region" description="Basic and acidic residues" evidence="9">
    <location>
        <begin position="8"/>
        <end position="37"/>
    </location>
</feature>
<keyword evidence="6" id="KW-0508">mRNA splicing</keyword>
<dbReference type="Pfam" id="PF04696">
    <property type="entry name" value="Pinin_SDK_memA"/>
    <property type="match status" value="1"/>
</dbReference>